<evidence type="ECO:0000313" key="2">
    <source>
        <dbReference type="EMBL" id="MBN8659284.1"/>
    </source>
</evidence>
<dbReference type="Pfam" id="PF14332">
    <property type="entry name" value="DUF4388"/>
    <property type="match status" value="1"/>
</dbReference>
<proteinExistence type="predicted"/>
<feature type="domain" description="PatA-like N-terminal" evidence="1">
    <location>
        <begin position="329"/>
        <end position="425"/>
    </location>
</feature>
<protein>
    <submittedName>
        <fullName evidence="2">DUF4388 domain-containing protein</fullName>
    </submittedName>
</protein>
<accession>A0A8J7P704</accession>
<dbReference type="AlphaFoldDB" id="A0A8J7P704"/>
<evidence type="ECO:0000259" key="1">
    <source>
        <dbReference type="Pfam" id="PF14332"/>
    </source>
</evidence>
<comment type="caution">
    <text evidence="2">The sequence shown here is derived from an EMBL/GenBank/DDBJ whole genome shotgun (WGS) entry which is preliminary data.</text>
</comment>
<dbReference type="InterPro" id="IPR025497">
    <property type="entry name" value="PatA-like_N"/>
</dbReference>
<organism evidence="2 3">
    <name type="scientific">Candidatus Obscuribacter phosphatis</name>
    <dbReference type="NCBI Taxonomy" id="1906157"/>
    <lineage>
        <taxon>Bacteria</taxon>
        <taxon>Bacillati</taxon>
        <taxon>Candidatus Melainabacteria</taxon>
        <taxon>Candidatus Obscuribacterales</taxon>
        <taxon>Candidatus Obscuribacteraceae</taxon>
        <taxon>Candidatus Obscuribacter</taxon>
    </lineage>
</organism>
<dbReference type="InterPro" id="IPR037257">
    <property type="entry name" value="T2SS_E_N_sf"/>
</dbReference>
<dbReference type="PANTHER" id="PTHR36304">
    <property type="entry name" value="DOMAIN GTPASE-ACTIVATING PROTEIN, PUTATIVE-RELATED-RELATED"/>
    <property type="match status" value="1"/>
</dbReference>
<dbReference type="PANTHER" id="PTHR36304:SF4">
    <property type="entry name" value="DUF4388 DOMAIN-CONTAINING PROTEIN"/>
    <property type="match status" value="1"/>
</dbReference>
<dbReference type="EMBL" id="JAFLCK010000003">
    <property type="protein sequence ID" value="MBN8659284.1"/>
    <property type="molecule type" value="Genomic_DNA"/>
</dbReference>
<evidence type="ECO:0000313" key="3">
    <source>
        <dbReference type="Proteomes" id="UP000664277"/>
    </source>
</evidence>
<dbReference type="SUPFAM" id="SSF160246">
    <property type="entry name" value="EspE N-terminal domain-like"/>
    <property type="match status" value="1"/>
</dbReference>
<dbReference type="Proteomes" id="UP000664277">
    <property type="component" value="Unassembled WGS sequence"/>
</dbReference>
<reference evidence="2" key="1">
    <citation type="submission" date="2021-02" db="EMBL/GenBank/DDBJ databases">
        <title>Genome-Resolved Metagenomics of a Microbial Community Performing Photosynthetic Biological Nutrient Removal.</title>
        <authorList>
            <person name="Mcdaniel E.A."/>
        </authorList>
    </citation>
    <scope>NUCLEOTIDE SEQUENCE</scope>
    <source>
        <strain evidence="2">UWPOB_OBS1</strain>
    </source>
</reference>
<name>A0A8J7P704_9BACT</name>
<gene>
    <name evidence="2" type="ORF">J0M35_02900</name>
</gene>
<sequence length="637" mass="71678">MTERERGSLSDQSFSKDGLLNSSLSFLTFSYRENLYGQLDKLVESGKSLDGLIIDLMQTGFSLPLDALVKFAVYAKKLLKPQGVLLFVKGDGAITLTRDEPTGGLTFNSYDSPFGIFTRYPLLADYACATVSGIDRRRLRGGGSTLANHILSTSVPVLSDYGKSVKNDYSLAAPQNWVMQMIDDYASVESIVRNVEDRYHLPSDEALRILQEFEAARLIYPVFARIQFLSNCYHNRKPFRLGRYLVACGIISETQLRELLEKQQEEGWGKSQRSFLGLMCVKAGFINTRELEVLLDDQYLYGGYHKRTEDDTNTSRGANIETMRDSMIGSLGAIDTAGLLQSLATAKKTGLLTVDNRDKTLIVAFEGGKPTHASLSKLRGYDAMVEFLTTWSEGIFVFRDKGKSLELDDSARLSQSLDRLLLDSALFQDQINQILGIFPQGRDSILERVWNFEALWLQMKTTPLTFIDESAVQIEDRKRIAELATYIDGLSTLDEVLKSYETWCTHKIMKSIYLLVQLKLANIQQGSLFRPLTIFQKISEEIQNLVGPEDNKVLLNSSLHYVHGDSPAKGRFHIDHEGRISVNLAQMKRAAVPVSAVLLELRRWMEAYLAYSRRQLAGYDAAIVDEIVTKVINNHTN</sequence>